<dbReference type="Proteomes" id="UP001279734">
    <property type="component" value="Unassembled WGS sequence"/>
</dbReference>
<accession>A0AAD3TFY0</accession>
<evidence type="ECO:0000313" key="11">
    <source>
        <dbReference type="Proteomes" id="UP001279734"/>
    </source>
</evidence>
<feature type="domain" description="Major facilitator superfamily (MFS) profile" evidence="9">
    <location>
        <begin position="129"/>
        <end position="586"/>
    </location>
</feature>
<dbReference type="Pfam" id="PF00083">
    <property type="entry name" value="Sugar_tr"/>
    <property type="match status" value="2"/>
</dbReference>
<evidence type="ECO:0000256" key="7">
    <source>
        <dbReference type="SAM" id="MobiDB-lite"/>
    </source>
</evidence>
<keyword evidence="6 8" id="KW-0472">Membrane</keyword>
<gene>
    <name evidence="10" type="ORF">Nepgr_031128</name>
</gene>
<dbReference type="PANTHER" id="PTHR48021">
    <property type="match status" value="1"/>
</dbReference>
<feature type="compositionally biased region" description="Acidic residues" evidence="7">
    <location>
        <begin position="33"/>
        <end position="49"/>
    </location>
</feature>
<dbReference type="InterPro" id="IPR036259">
    <property type="entry name" value="MFS_trans_sf"/>
</dbReference>
<organism evidence="10 11">
    <name type="scientific">Nepenthes gracilis</name>
    <name type="common">Slender pitcher plant</name>
    <dbReference type="NCBI Taxonomy" id="150966"/>
    <lineage>
        <taxon>Eukaryota</taxon>
        <taxon>Viridiplantae</taxon>
        <taxon>Streptophyta</taxon>
        <taxon>Embryophyta</taxon>
        <taxon>Tracheophyta</taxon>
        <taxon>Spermatophyta</taxon>
        <taxon>Magnoliopsida</taxon>
        <taxon>eudicotyledons</taxon>
        <taxon>Gunneridae</taxon>
        <taxon>Pentapetalae</taxon>
        <taxon>Caryophyllales</taxon>
        <taxon>Nepenthaceae</taxon>
        <taxon>Nepenthes</taxon>
    </lineage>
</organism>
<keyword evidence="3" id="KW-0762">Sugar transport</keyword>
<feature type="transmembrane region" description="Helical" evidence="8">
    <location>
        <begin position="352"/>
        <end position="370"/>
    </location>
</feature>
<feature type="region of interest" description="Disordered" evidence="7">
    <location>
        <begin position="1"/>
        <end position="54"/>
    </location>
</feature>
<comment type="caution">
    <text evidence="10">The sequence shown here is derived from an EMBL/GenBank/DDBJ whole genome shotgun (WGS) entry which is preliminary data.</text>
</comment>
<dbReference type="SUPFAM" id="SSF103473">
    <property type="entry name" value="MFS general substrate transporter"/>
    <property type="match status" value="3"/>
</dbReference>
<dbReference type="Gene3D" id="1.20.1250.20">
    <property type="entry name" value="MFS general substrate transporter like domains"/>
    <property type="match status" value="4"/>
</dbReference>
<dbReference type="InterPro" id="IPR005828">
    <property type="entry name" value="MFS_sugar_transport-like"/>
</dbReference>
<keyword evidence="11" id="KW-1185">Reference proteome</keyword>
<comment type="subcellular location">
    <subcellularLocation>
        <location evidence="1">Membrane</location>
        <topology evidence="1">Multi-pass membrane protein</topology>
    </subcellularLocation>
</comment>
<keyword evidence="5 8" id="KW-1133">Transmembrane helix</keyword>
<dbReference type="AlphaFoldDB" id="A0AAD3TFY0"/>
<dbReference type="GO" id="GO:0022857">
    <property type="term" value="F:transmembrane transporter activity"/>
    <property type="evidence" value="ECO:0007669"/>
    <property type="project" value="InterPro"/>
</dbReference>
<evidence type="ECO:0000256" key="2">
    <source>
        <dbReference type="ARBA" id="ARBA00010992"/>
    </source>
</evidence>
<protein>
    <recommendedName>
        <fullName evidence="9">Major facilitator superfamily (MFS) profile domain-containing protein</fullName>
    </recommendedName>
</protein>
<feature type="transmembrane region" description="Helical" evidence="8">
    <location>
        <begin position="443"/>
        <end position="463"/>
    </location>
</feature>
<evidence type="ECO:0000256" key="3">
    <source>
        <dbReference type="ARBA" id="ARBA00022597"/>
    </source>
</evidence>
<dbReference type="EMBL" id="BSYO01000036">
    <property type="protein sequence ID" value="GMH29285.1"/>
    <property type="molecule type" value="Genomic_DNA"/>
</dbReference>
<dbReference type="InterPro" id="IPR050549">
    <property type="entry name" value="MFS_Trehalose_Transporter"/>
</dbReference>
<name>A0AAD3TFY0_NEPGR</name>
<comment type="similarity">
    <text evidence="2">Belongs to the major facilitator superfamily. Sugar transporter (TC 2.A.1.1) family.</text>
</comment>
<feature type="transmembrane region" description="Helical" evidence="8">
    <location>
        <begin position="469"/>
        <end position="492"/>
    </location>
</feature>
<keyword evidence="4 8" id="KW-0812">Transmembrane</keyword>
<dbReference type="PANTHER" id="PTHR48021:SF37">
    <property type="entry name" value="SUGAR TRANSPORTER ERD6-LIKE 16"/>
    <property type="match status" value="1"/>
</dbReference>
<dbReference type="PRINTS" id="PR00171">
    <property type="entry name" value="SUGRTRNSPORT"/>
</dbReference>
<feature type="transmembrane region" description="Helical" evidence="8">
    <location>
        <begin position="504"/>
        <end position="528"/>
    </location>
</feature>
<reference evidence="10" key="1">
    <citation type="submission" date="2023-05" db="EMBL/GenBank/DDBJ databases">
        <title>Nepenthes gracilis genome sequencing.</title>
        <authorList>
            <person name="Fukushima K."/>
        </authorList>
    </citation>
    <scope>NUCLEOTIDE SEQUENCE</scope>
    <source>
        <strain evidence="10">SING2019-196</strain>
    </source>
</reference>
<dbReference type="InterPro" id="IPR003663">
    <property type="entry name" value="Sugar/inositol_transpt"/>
</dbReference>
<evidence type="ECO:0000256" key="4">
    <source>
        <dbReference type="ARBA" id="ARBA00022692"/>
    </source>
</evidence>
<evidence type="ECO:0000256" key="5">
    <source>
        <dbReference type="ARBA" id="ARBA00022989"/>
    </source>
</evidence>
<evidence type="ECO:0000256" key="6">
    <source>
        <dbReference type="ARBA" id="ARBA00023136"/>
    </source>
</evidence>
<evidence type="ECO:0000259" key="9">
    <source>
        <dbReference type="PROSITE" id="PS50850"/>
    </source>
</evidence>
<sequence length="586" mass="62124">MPDVPAEFTGEVSGFTGDSPETINAEGAQVEREADEAQPPVDEEAEAEAVIEPSSETLAELPVVAIQANQAETLAEETDGVLESGVVGEEMVFTDVEPQGTVPQAGAPSSEVEVEVPVVPSCEAQAPETSGEASVGGDLLISQVGYSAPTQSAIRKDLNLSLEEYSVFGSILTIGAMFGAITSGRITDFVGRKWIYISAFSIGMGAVPWVIMSEIGVGLMVLQQFGGINGIGFYLNETFQEAGLSSGKIGTIAYAILRVPITLVGALLMDKSGRRPLVMVSATGTFLGCFLTATGFLLKSHDALLRWVPILGVSGVLIFPINVKGAAGSLVVLVNWSGAWLVSFTFNFLMNWSMAGLLPCVALLLGLFLVPESPRWLAKVGLEKEFKTAFRQLRGKDANISHEVAEIEIGVGLMVLQQFGGINGIGFYLNETFQEAGLSSGKIGTIAYAILQVPITLVGALLMDKSGRRPLVMVSATGTFLGCFLTATGFLLKSHDALLRWVPILGVSGVLIYISAFSIGMGAVPWVIMSEIFPINVKGAAGSLIVLVNWSGAWLVSFTFNFLMNWSMAGETLKPYGSPIYEDPIL</sequence>
<evidence type="ECO:0000313" key="10">
    <source>
        <dbReference type="EMBL" id="GMH29285.1"/>
    </source>
</evidence>
<dbReference type="PROSITE" id="PS50850">
    <property type="entry name" value="MFS"/>
    <property type="match status" value="1"/>
</dbReference>
<evidence type="ECO:0000256" key="1">
    <source>
        <dbReference type="ARBA" id="ARBA00004141"/>
    </source>
</evidence>
<feature type="transmembrane region" description="Helical" evidence="8">
    <location>
        <begin position="540"/>
        <end position="564"/>
    </location>
</feature>
<evidence type="ECO:0000256" key="8">
    <source>
        <dbReference type="SAM" id="Phobius"/>
    </source>
</evidence>
<keyword evidence="3" id="KW-0813">Transport</keyword>
<feature type="transmembrane region" description="Helical" evidence="8">
    <location>
        <begin position="304"/>
        <end position="323"/>
    </location>
</feature>
<feature type="transmembrane region" description="Helical" evidence="8">
    <location>
        <begin position="165"/>
        <end position="182"/>
    </location>
</feature>
<dbReference type="GO" id="GO:0016020">
    <property type="term" value="C:membrane"/>
    <property type="evidence" value="ECO:0007669"/>
    <property type="project" value="UniProtKB-SubCell"/>
</dbReference>
<feature type="transmembrane region" description="Helical" evidence="8">
    <location>
        <begin position="276"/>
        <end position="298"/>
    </location>
</feature>
<feature type="transmembrane region" description="Helical" evidence="8">
    <location>
        <begin position="194"/>
        <end position="212"/>
    </location>
</feature>
<dbReference type="InterPro" id="IPR020846">
    <property type="entry name" value="MFS_dom"/>
</dbReference>
<proteinExistence type="inferred from homology"/>